<evidence type="ECO:0000256" key="2">
    <source>
        <dbReference type="PROSITE-ProRule" id="PRU00497"/>
    </source>
</evidence>
<evidence type="ECO:0000313" key="5">
    <source>
        <dbReference type="Proteomes" id="UP000194236"/>
    </source>
</evidence>
<protein>
    <submittedName>
        <fullName evidence="4">Uncharacterized protein</fullName>
    </submittedName>
</protein>
<dbReference type="EMBL" id="MUJZ01043971">
    <property type="protein sequence ID" value="OTF75044.1"/>
    <property type="molecule type" value="Genomic_DNA"/>
</dbReference>
<evidence type="ECO:0000256" key="1">
    <source>
        <dbReference type="ARBA" id="ARBA00022460"/>
    </source>
</evidence>
<comment type="caution">
    <text evidence="4">The sequence shown here is derived from an EMBL/GenBank/DDBJ whole genome shotgun (WGS) entry which is preliminary data.</text>
</comment>
<dbReference type="PROSITE" id="PS00233">
    <property type="entry name" value="CHIT_BIND_RR_1"/>
    <property type="match status" value="1"/>
</dbReference>
<proteinExistence type="predicted"/>
<dbReference type="GO" id="GO:0008010">
    <property type="term" value="F:structural constituent of chitin-based larval cuticle"/>
    <property type="evidence" value="ECO:0007669"/>
    <property type="project" value="TreeGrafter"/>
</dbReference>
<dbReference type="Proteomes" id="UP000194236">
    <property type="component" value="Unassembled WGS sequence"/>
</dbReference>
<sequence length="351" mass="37057">MLIVSYCSIVCVQPLINDSLTQTSFTLTVLIGLVRSQQLPSLSPYQTAPQLATATTPKPYYPPAQVHYVNIGEDLAGDYKFGYDTGKNGAGQSFREETRLPDGTVKGAYGYIDAEGKQRIVKYSAGIEGFKVESDEEAPGQPTGTAARNAVPPAPVAPVPVQTYSPRPQQPQPQQQQQLSPITITRGDPQTITLRSVANAQQLQPISIRTYVAANESYATNNGHRSPSLYSPATSAGTSLQQPAYRILTSSSPGSPSSSAYPGYTTVAQTTAISRPQLINPSQLPQQPIISAGGTNQYSSTSSSSPSTAMTLSALLAQVARSSSNISNSGNSQQLSTLLRQSAVPPAYSAG</sequence>
<accession>A0A1Y3B4Q7</accession>
<feature type="region of interest" description="Disordered" evidence="3">
    <location>
        <begin position="324"/>
        <end position="351"/>
    </location>
</feature>
<dbReference type="PANTHER" id="PTHR10380">
    <property type="entry name" value="CUTICLE PROTEIN"/>
    <property type="match status" value="1"/>
</dbReference>
<keyword evidence="5" id="KW-1185">Reference proteome</keyword>
<organism evidence="4 5">
    <name type="scientific">Euroglyphus maynei</name>
    <name type="common">Mayne's house dust mite</name>
    <dbReference type="NCBI Taxonomy" id="6958"/>
    <lineage>
        <taxon>Eukaryota</taxon>
        <taxon>Metazoa</taxon>
        <taxon>Ecdysozoa</taxon>
        <taxon>Arthropoda</taxon>
        <taxon>Chelicerata</taxon>
        <taxon>Arachnida</taxon>
        <taxon>Acari</taxon>
        <taxon>Acariformes</taxon>
        <taxon>Sarcoptiformes</taxon>
        <taxon>Astigmata</taxon>
        <taxon>Psoroptidia</taxon>
        <taxon>Analgoidea</taxon>
        <taxon>Pyroglyphidae</taxon>
        <taxon>Pyroglyphinae</taxon>
        <taxon>Euroglyphus</taxon>
    </lineage>
</organism>
<dbReference type="AlphaFoldDB" id="A0A1Y3B4Q7"/>
<reference evidence="4 5" key="1">
    <citation type="submission" date="2017-03" db="EMBL/GenBank/DDBJ databases">
        <title>Genome Survey of Euroglyphus maynei.</title>
        <authorList>
            <person name="Arlian L.G."/>
            <person name="Morgan M.S."/>
            <person name="Rider S.D."/>
        </authorList>
    </citation>
    <scope>NUCLEOTIDE SEQUENCE [LARGE SCALE GENOMIC DNA]</scope>
    <source>
        <strain evidence="4">Arlian Lab</strain>
        <tissue evidence="4">Whole body</tissue>
    </source>
</reference>
<keyword evidence="1 2" id="KW-0193">Cuticle</keyword>
<feature type="region of interest" description="Disordered" evidence="3">
    <location>
        <begin position="283"/>
        <end position="305"/>
    </location>
</feature>
<gene>
    <name evidence="4" type="ORF">BLA29_005516</name>
</gene>
<feature type="region of interest" description="Disordered" evidence="3">
    <location>
        <begin position="133"/>
        <end position="181"/>
    </location>
</feature>
<dbReference type="Pfam" id="PF00379">
    <property type="entry name" value="Chitin_bind_4"/>
    <property type="match status" value="1"/>
</dbReference>
<evidence type="ECO:0000256" key="3">
    <source>
        <dbReference type="SAM" id="MobiDB-lite"/>
    </source>
</evidence>
<dbReference type="InterPro" id="IPR000618">
    <property type="entry name" value="Insect_cuticle"/>
</dbReference>
<dbReference type="GO" id="GO:0062129">
    <property type="term" value="C:chitin-based extracellular matrix"/>
    <property type="evidence" value="ECO:0007669"/>
    <property type="project" value="TreeGrafter"/>
</dbReference>
<dbReference type="InterPro" id="IPR031311">
    <property type="entry name" value="CHIT_BIND_RR_consensus"/>
</dbReference>
<feature type="compositionally biased region" description="Polar residues" evidence="3">
    <location>
        <begin position="283"/>
        <end position="298"/>
    </location>
</feature>
<evidence type="ECO:0000313" key="4">
    <source>
        <dbReference type="EMBL" id="OTF75044.1"/>
    </source>
</evidence>
<name>A0A1Y3B4Q7_EURMA</name>
<dbReference type="InterPro" id="IPR050468">
    <property type="entry name" value="Cuticle_Struct_Prot"/>
</dbReference>
<dbReference type="OrthoDB" id="7255276at2759"/>
<dbReference type="PANTHER" id="PTHR10380:SF240">
    <property type="match status" value="1"/>
</dbReference>
<feature type="non-terminal residue" evidence="4">
    <location>
        <position position="351"/>
    </location>
</feature>
<dbReference type="PROSITE" id="PS51155">
    <property type="entry name" value="CHIT_BIND_RR_2"/>
    <property type="match status" value="1"/>
</dbReference>